<sequence>MPERSYRIGWMLMNERMGYKQQGTTLIEVLVALLVLAIGLLGAAALQLNALKYTDSSRLSSQASFIAYDMMDRIRANPDADYSLTSLAAVTSGPNLTVPRTQDLYDFKTNIQTLDPVTGDGTITVDPTYKRLVTITVTWSDARAANPATPLQTFTVKSRVAIDAKVTQ</sequence>
<dbReference type="Pfam" id="PF22150">
    <property type="entry name" value="Tt1218-like"/>
    <property type="match status" value="1"/>
</dbReference>
<dbReference type="Proteomes" id="UP000182332">
    <property type="component" value="Unassembled WGS sequence"/>
</dbReference>
<dbReference type="EMBL" id="FOHW01000018">
    <property type="protein sequence ID" value="SET63161.1"/>
    <property type="molecule type" value="Genomic_DNA"/>
</dbReference>
<gene>
    <name evidence="2" type="ORF">SAMN05216197_11893</name>
</gene>
<reference evidence="2 3" key="1">
    <citation type="submission" date="2016-10" db="EMBL/GenBank/DDBJ databases">
        <authorList>
            <person name="de Groot N.N."/>
        </authorList>
    </citation>
    <scope>NUCLEOTIDE SEQUENCE [LARGE SCALE GENOMIC DNA]</scope>
    <source>
        <strain evidence="2 3">DSM 11363</strain>
    </source>
</reference>
<proteinExistence type="predicted"/>
<feature type="domain" description="Type IV pilin Tt1218-like" evidence="1">
    <location>
        <begin position="45"/>
        <end position="84"/>
    </location>
</feature>
<dbReference type="AlphaFoldDB" id="A0A1I0FY11"/>
<name>A0A1I0FY11_9PSED</name>
<dbReference type="InterPro" id="IPR013362">
    <property type="entry name" value="Pilus_4_PilV"/>
</dbReference>
<dbReference type="InterPro" id="IPR054402">
    <property type="entry name" value="Tt1218-like_dom"/>
</dbReference>
<dbReference type="Pfam" id="PF07963">
    <property type="entry name" value="N_methyl"/>
    <property type="match status" value="1"/>
</dbReference>
<evidence type="ECO:0000313" key="3">
    <source>
        <dbReference type="Proteomes" id="UP000182332"/>
    </source>
</evidence>
<dbReference type="NCBIfam" id="TIGR02532">
    <property type="entry name" value="IV_pilin_GFxxxE"/>
    <property type="match status" value="1"/>
</dbReference>
<evidence type="ECO:0000313" key="2">
    <source>
        <dbReference type="EMBL" id="SET63161.1"/>
    </source>
</evidence>
<evidence type="ECO:0000259" key="1">
    <source>
        <dbReference type="Pfam" id="PF22150"/>
    </source>
</evidence>
<organism evidence="2 3">
    <name type="scientific">Pseudomonas graminis</name>
    <dbReference type="NCBI Taxonomy" id="158627"/>
    <lineage>
        <taxon>Bacteria</taxon>
        <taxon>Pseudomonadati</taxon>
        <taxon>Pseudomonadota</taxon>
        <taxon>Gammaproteobacteria</taxon>
        <taxon>Pseudomonadales</taxon>
        <taxon>Pseudomonadaceae</taxon>
        <taxon>Pseudomonas</taxon>
    </lineage>
</organism>
<dbReference type="NCBIfam" id="TIGR02523">
    <property type="entry name" value="type_IV_pilV"/>
    <property type="match status" value="1"/>
</dbReference>
<dbReference type="InterPro" id="IPR012902">
    <property type="entry name" value="N_methyl_site"/>
</dbReference>
<protein>
    <submittedName>
        <fullName evidence="2">Type IV pilus assembly protein PilV</fullName>
    </submittedName>
</protein>
<accession>A0A1I0FY11</accession>